<dbReference type="PANTHER" id="PTHR43825">
    <property type="entry name" value="PYRUVATE DEHYDROGENASE E1 COMPONENT"/>
    <property type="match status" value="1"/>
</dbReference>
<dbReference type="Gene3D" id="3.40.50.920">
    <property type="match status" value="1"/>
</dbReference>
<evidence type="ECO:0000256" key="3">
    <source>
        <dbReference type="ARBA" id="ARBA00023052"/>
    </source>
</evidence>
<dbReference type="InterPro" id="IPR033248">
    <property type="entry name" value="Transketolase_C"/>
</dbReference>
<organism evidence="5 6">
    <name type="scientific">Candidatus Ornithospirochaeta stercoravium</name>
    <dbReference type="NCBI Taxonomy" id="2840897"/>
    <lineage>
        <taxon>Bacteria</taxon>
        <taxon>Pseudomonadati</taxon>
        <taxon>Spirochaetota</taxon>
        <taxon>Spirochaetia</taxon>
        <taxon>Spirochaetales</taxon>
        <taxon>Spirochaetaceae</taxon>
        <taxon>Spirochaetaceae incertae sedis</taxon>
        <taxon>Candidatus Ornithospirochaeta</taxon>
    </lineage>
</organism>
<dbReference type="InterPro" id="IPR009014">
    <property type="entry name" value="Transketo_C/PFOR_II"/>
</dbReference>
<dbReference type="InterPro" id="IPR051157">
    <property type="entry name" value="PDH/Transketolase"/>
</dbReference>
<evidence type="ECO:0000313" key="5">
    <source>
        <dbReference type="EMBL" id="MBO8468563.1"/>
    </source>
</evidence>
<feature type="domain" description="Transketolase-like pyrimidine-binding" evidence="4">
    <location>
        <begin position="8"/>
        <end position="173"/>
    </location>
</feature>
<dbReference type="SUPFAM" id="SSF52518">
    <property type="entry name" value="Thiamin diphosphate-binding fold (THDP-binding)"/>
    <property type="match status" value="1"/>
</dbReference>
<reference evidence="5" key="2">
    <citation type="journal article" date="2021" name="PeerJ">
        <title>Extensive microbial diversity within the chicken gut microbiome revealed by metagenomics and culture.</title>
        <authorList>
            <person name="Gilroy R."/>
            <person name="Ravi A."/>
            <person name="Getino M."/>
            <person name="Pursley I."/>
            <person name="Horton D.L."/>
            <person name="Alikhan N.F."/>
            <person name="Baker D."/>
            <person name="Gharbi K."/>
            <person name="Hall N."/>
            <person name="Watson M."/>
            <person name="Adriaenssens E.M."/>
            <person name="Foster-Nyarko E."/>
            <person name="Jarju S."/>
            <person name="Secka A."/>
            <person name="Antonio M."/>
            <person name="Oren A."/>
            <person name="Chaudhuri R.R."/>
            <person name="La Ragione R."/>
            <person name="Hildebrand F."/>
            <person name="Pallen M.J."/>
        </authorList>
    </citation>
    <scope>NUCLEOTIDE SEQUENCE</scope>
    <source>
        <strain evidence="5">14700</strain>
    </source>
</reference>
<dbReference type="Pfam" id="PF02780">
    <property type="entry name" value="Transketolase_C"/>
    <property type="match status" value="1"/>
</dbReference>
<comment type="caution">
    <text evidence="5">The sequence shown here is derived from an EMBL/GenBank/DDBJ whole genome shotgun (WGS) entry which is preliminary data.</text>
</comment>
<dbReference type="Proteomes" id="UP000810292">
    <property type="component" value="Unassembled WGS sequence"/>
</dbReference>
<evidence type="ECO:0000256" key="2">
    <source>
        <dbReference type="ARBA" id="ARBA00007131"/>
    </source>
</evidence>
<gene>
    <name evidence="5" type="ORF">IAA72_02110</name>
</gene>
<dbReference type="SMART" id="SM00861">
    <property type="entry name" value="Transket_pyr"/>
    <property type="match status" value="1"/>
</dbReference>
<comment type="similarity">
    <text evidence="2">Belongs to the transketolase family.</text>
</comment>
<comment type="cofactor">
    <cofactor evidence="1">
        <name>thiamine diphosphate</name>
        <dbReference type="ChEBI" id="CHEBI:58937"/>
    </cofactor>
</comment>
<evidence type="ECO:0000313" key="6">
    <source>
        <dbReference type="Proteomes" id="UP000810292"/>
    </source>
</evidence>
<evidence type="ECO:0000259" key="4">
    <source>
        <dbReference type="SMART" id="SM00861"/>
    </source>
</evidence>
<accession>A0A9D9I9L3</accession>
<dbReference type="AlphaFoldDB" id="A0A9D9I9L3"/>
<dbReference type="Gene3D" id="3.40.50.970">
    <property type="match status" value="1"/>
</dbReference>
<dbReference type="Pfam" id="PF02779">
    <property type="entry name" value="Transket_pyr"/>
    <property type="match status" value="1"/>
</dbReference>
<dbReference type="InterPro" id="IPR029061">
    <property type="entry name" value="THDP-binding"/>
</dbReference>
<dbReference type="FunFam" id="3.40.50.970:FF:000129">
    <property type="entry name" value="Transketolase"/>
    <property type="match status" value="1"/>
</dbReference>
<proteinExistence type="inferred from homology"/>
<reference evidence="5" key="1">
    <citation type="submission" date="2020-10" db="EMBL/GenBank/DDBJ databases">
        <authorList>
            <person name="Gilroy R."/>
        </authorList>
    </citation>
    <scope>NUCLEOTIDE SEQUENCE</scope>
    <source>
        <strain evidence="5">14700</strain>
    </source>
</reference>
<dbReference type="CDD" id="cd07033">
    <property type="entry name" value="TPP_PYR_DXS_TK_like"/>
    <property type="match status" value="1"/>
</dbReference>
<dbReference type="SUPFAM" id="SSF52922">
    <property type="entry name" value="TK C-terminal domain-like"/>
    <property type="match status" value="1"/>
</dbReference>
<keyword evidence="3" id="KW-0786">Thiamine pyrophosphate</keyword>
<dbReference type="InterPro" id="IPR005475">
    <property type="entry name" value="Transketolase-like_Pyr-bd"/>
</dbReference>
<dbReference type="PANTHER" id="PTHR43825:SF1">
    <property type="entry name" value="TRANSKETOLASE-LIKE PYRIMIDINE-BINDING DOMAIN-CONTAINING PROTEIN"/>
    <property type="match status" value="1"/>
</dbReference>
<dbReference type="EMBL" id="JADIMF010000032">
    <property type="protein sequence ID" value="MBO8468563.1"/>
    <property type="molecule type" value="Genomic_DNA"/>
</dbReference>
<protein>
    <submittedName>
        <fullName evidence="5">1-deoxy-D-xylulose-5-phosphate synthase</fullName>
    </submittedName>
</protein>
<evidence type="ECO:0000256" key="1">
    <source>
        <dbReference type="ARBA" id="ARBA00001964"/>
    </source>
</evidence>
<sequence length="314" mass="34291">MKDTHVYSHYKEAVIGAAIDLAKEHPEVVFLDADLSSCIGSTAFQKEFPERFFNCGIAEANMAGVAAGLSSMGFVPFIHSFGCFASRRDYDQLFISVGYAHQRVLVIGSDPGITAQYNGGTHMPFEDIALMRQIPGFVIVEPSDMQSLYELTRQAYDSGKSAYIRTPRKGSNFRYTTEDKIELGKGIELRDGNDVGIIATGIVMVNAAMEAAEILKEKGINATVIDLHTIRPLDTELIEKTAAKCGKLLVCENGRYAGGVGEMIAGYLATVNPVKMSFLNVGERFGEVGNLKYLSEAFGFTADNIVKKVEDLIR</sequence>
<name>A0A9D9I9L3_9SPIO</name>